<organism evidence="2 3">
    <name type="scientific">Tilletia horrida</name>
    <dbReference type="NCBI Taxonomy" id="155126"/>
    <lineage>
        <taxon>Eukaryota</taxon>
        <taxon>Fungi</taxon>
        <taxon>Dikarya</taxon>
        <taxon>Basidiomycota</taxon>
        <taxon>Ustilaginomycotina</taxon>
        <taxon>Exobasidiomycetes</taxon>
        <taxon>Tilletiales</taxon>
        <taxon>Tilletiaceae</taxon>
        <taxon>Tilletia</taxon>
    </lineage>
</organism>
<dbReference type="PANTHER" id="PTHR37852">
    <property type="entry name" value="YALI0B21208P"/>
    <property type="match status" value="1"/>
</dbReference>
<dbReference type="AlphaFoldDB" id="A0AAN6JSK7"/>
<name>A0AAN6JSK7_9BASI</name>
<comment type="caution">
    <text evidence="2">The sequence shown here is derived from an EMBL/GenBank/DDBJ whole genome shotgun (WGS) entry which is preliminary data.</text>
</comment>
<dbReference type="EMBL" id="JAPDMZ010000033">
    <property type="protein sequence ID" value="KAK0554822.1"/>
    <property type="molecule type" value="Genomic_DNA"/>
</dbReference>
<reference evidence="2" key="1">
    <citation type="journal article" date="2023" name="PhytoFront">
        <title>Draft Genome Resources of Seven Strains of Tilletia horrida, Causal Agent of Kernel Smut of Rice.</title>
        <authorList>
            <person name="Khanal S."/>
            <person name="Antony Babu S."/>
            <person name="Zhou X.G."/>
        </authorList>
    </citation>
    <scope>NUCLEOTIDE SEQUENCE</scope>
    <source>
        <strain evidence="2">TX6</strain>
    </source>
</reference>
<evidence type="ECO:0000256" key="1">
    <source>
        <dbReference type="SAM" id="MobiDB-lite"/>
    </source>
</evidence>
<feature type="compositionally biased region" description="Low complexity" evidence="1">
    <location>
        <begin position="1"/>
        <end position="18"/>
    </location>
</feature>
<gene>
    <name evidence="2" type="ORF">OC846_001925</name>
</gene>
<proteinExistence type="predicted"/>
<evidence type="ECO:0000313" key="3">
    <source>
        <dbReference type="Proteomes" id="UP001176517"/>
    </source>
</evidence>
<accession>A0AAN6JSK7</accession>
<feature type="region of interest" description="Disordered" evidence="1">
    <location>
        <begin position="1"/>
        <end position="22"/>
    </location>
</feature>
<keyword evidence="3" id="KW-1185">Reference proteome</keyword>
<sequence>MLGSTELESTSSSAAAALLPPPPRFDPETLRIPLTAMGLGFVSGVFSSASRASMVFMAENAHRQPDTVQGWYFYNKTKNYKVILAGVKGGFKSGLRLGAWAVSWVALDHGIAACRRSVLFGPSPTQPPLIISLSPEPSVQLSPPATTDLAGSDVASDEGSAVLYHPHDRYMRWFDGALAGTGVASGAVLLHRLPRPTSFHFILGGLLAGGVFGGLRDLQGLIAEAKPESEASKHTSSPVVVPSPAATPINR</sequence>
<dbReference type="Proteomes" id="UP001176517">
    <property type="component" value="Unassembled WGS sequence"/>
</dbReference>
<protein>
    <submittedName>
        <fullName evidence="2">Uncharacterized protein</fullName>
    </submittedName>
</protein>
<dbReference type="PANTHER" id="PTHR37852:SF1">
    <property type="entry name" value="HIG1 DOMAIN-CONTAINING PROTEIN"/>
    <property type="match status" value="1"/>
</dbReference>
<feature type="region of interest" description="Disordered" evidence="1">
    <location>
        <begin position="226"/>
        <end position="251"/>
    </location>
</feature>
<evidence type="ECO:0000313" key="2">
    <source>
        <dbReference type="EMBL" id="KAK0554822.1"/>
    </source>
</evidence>